<dbReference type="InterPro" id="IPR036388">
    <property type="entry name" value="WH-like_DNA-bd_sf"/>
</dbReference>
<evidence type="ECO:0000256" key="3">
    <source>
        <dbReference type="ARBA" id="ARBA00023163"/>
    </source>
</evidence>
<dbReference type="InterPro" id="IPR036390">
    <property type="entry name" value="WH_DNA-bd_sf"/>
</dbReference>
<dbReference type="EMBL" id="SSWH01000005">
    <property type="protein sequence ID" value="THJ66771.1"/>
    <property type="molecule type" value="Genomic_DNA"/>
</dbReference>
<dbReference type="OrthoDB" id="9816161at2"/>
<dbReference type="GO" id="GO:0003700">
    <property type="term" value="F:DNA-binding transcription factor activity"/>
    <property type="evidence" value="ECO:0007669"/>
    <property type="project" value="InterPro"/>
</dbReference>
<dbReference type="AlphaFoldDB" id="A0A4S5E5I3"/>
<protein>
    <submittedName>
        <fullName evidence="6">GntR family transcriptional regulator</fullName>
    </submittedName>
</protein>
<dbReference type="Pfam" id="PF07729">
    <property type="entry name" value="FCD"/>
    <property type="match status" value="1"/>
</dbReference>
<dbReference type="Gene3D" id="1.20.120.530">
    <property type="entry name" value="GntR ligand-binding domain-like"/>
    <property type="match status" value="1"/>
</dbReference>
<dbReference type="InterPro" id="IPR011711">
    <property type="entry name" value="GntR_C"/>
</dbReference>
<dbReference type="PRINTS" id="PR00035">
    <property type="entry name" value="HTHGNTR"/>
</dbReference>
<keyword evidence="1" id="KW-0805">Transcription regulation</keyword>
<evidence type="ECO:0000313" key="7">
    <source>
        <dbReference type="Proteomes" id="UP000305233"/>
    </source>
</evidence>
<evidence type="ECO:0000259" key="5">
    <source>
        <dbReference type="PROSITE" id="PS50949"/>
    </source>
</evidence>
<dbReference type="RefSeq" id="WP_136453871.1">
    <property type="nucleotide sequence ID" value="NZ_SSWH01000005.1"/>
</dbReference>
<evidence type="ECO:0000256" key="1">
    <source>
        <dbReference type="ARBA" id="ARBA00023015"/>
    </source>
</evidence>
<keyword evidence="7" id="KW-1185">Reference proteome</keyword>
<feature type="region of interest" description="Disordered" evidence="4">
    <location>
        <begin position="218"/>
        <end position="245"/>
    </location>
</feature>
<dbReference type="SMART" id="SM00345">
    <property type="entry name" value="HTH_GNTR"/>
    <property type="match status" value="1"/>
</dbReference>
<dbReference type="InterPro" id="IPR000524">
    <property type="entry name" value="Tscrpt_reg_HTH_GntR"/>
</dbReference>
<evidence type="ECO:0000256" key="4">
    <source>
        <dbReference type="SAM" id="MobiDB-lite"/>
    </source>
</evidence>
<gene>
    <name evidence="6" type="ORF">E8P82_07495</name>
</gene>
<name>A0A4S5E5I3_9MICC</name>
<dbReference type="Pfam" id="PF00392">
    <property type="entry name" value="GntR"/>
    <property type="match status" value="1"/>
</dbReference>
<feature type="domain" description="HTH gntR-type" evidence="5">
    <location>
        <begin position="10"/>
        <end position="77"/>
    </location>
</feature>
<dbReference type="PANTHER" id="PTHR43537">
    <property type="entry name" value="TRANSCRIPTIONAL REGULATOR, GNTR FAMILY"/>
    <property type="match status" value="1"/>
</dbReference>
<evidence type="ECO:0000313" key="6">
    <source>
        <dbReference type="EMBL" id="THJ66771.1"/>
    </source>
</evidence>
<evidence type="ECO:0000256" key="2">
    <source>
        <dbReference type="ARBA" id="ARBA00023125"/>
    </source>
</evidence>
<organism evidence="6 7">
    <name type="scientific">Arthrobacter echini</name>
    <dbReference type="NCBI Taxonomy" id="1529066"/>
    <lineage>
        <taxon>Bacteria</taxon>
        <taxon>Bacillati</taxon>
        <taxon>Actinomycetota</taxon>
        <taxon>Actinomycetes</taxon>
        <taxon>Micrococcales</taxon>
        <taxon>Micrococcaceae</taxon>
        <taxon>Arthrobacter</taxon>
    </lineage>
</organism>
<sequence>MPRFEPVVRESTPSIIAGKLRKAIGLGHIPPGAQLGEAELARELGVSRGPLREAMQRLTQEGLLISIRNRGLFVITMTDDEVRDMYVARTAVERAAAELILQKGFEDVVARLLDLVKAMKKAADAEDLDALSEADMAYHETLVVSAGSTRLTRMHQTLLTETRMCLTALEKKYPDPHTRVAEHQAIAEALGAGNAELVEELLISHMDDALQRLTDNENEGLASGCDGNRSSRIGGIESGKQPATA</sequence>
<dbReference type="PROSITE" id="PS50949">
    <property type="entry name" value="HTH_GNTR"/>
    <property type="match status" value="1"/>
</dbReference>
<accession>A0A4S5E5I3</accession>
<dbReference type="Gene3D" id="1.10.10.10">
    <property type="entry name" value="Winged helix-like DNA-binding domain superfamily/Winged helix DNA-binding domain"/>
    <property type="match status" value="1"/>
</dbReference>
<dbReference type="PANTHER" id="PTHR43537:SF5">
    <property type="entry name" value="UXU OPERON TRANSCRIPTIONAL REGULATOR"/>
    <property type="match status" value="1"/>
</dbReference>
<dbReference type="CDD" id="cd07377">
    <property type="entry name" value="WHTH_GntR"/>
    <property type="match status" value="1"/>
</dbReference>
<dbReference type="SUPFAM" id="SSF46785">
    <property type="entry name" value="Winged helix' DNA-binding domain"/>
    <property type="match status" value="1"/>
</dbReference>
<dbReference type="SUPFAM" id="SSF48008">
    <property type="entry name" value="GntR ligand-binding domain-like"/>
    <property type="match status" value="1"/>
</dbReference>
<dbReference type="Proteomes" id="UP000305233">
    <property type="component" value="Unassembled WGS sequence"/>
</dbReference>
<reference evidence="6 7" key="1">
    <citation type="submission" date="2019-04" db="EMBL/GenBank/DDBJ databases">
        <authorList>
            <person name="Liu Q."/>
            <person name="Xin Y.-H."/>
        </authorList>
    </citation>
    <scope>NUCLEOTIDE SEQUENCE [LARGE SCALE GENOMIC DNA]</scope>
    <source>
        <strain evidence="6 7">AM23</strain>
    </source>
</reference>
<dbReference type="SMART" id="SM00895">
    <property type="entry name" value="FCD"/>
    <property type="match status" value="1"/>
</dbReference>
<comment type="caution">
    <text evidence="6">The sequence shown here is derived from an EMBL/GenBank/DDBJ whole genome shotgun (WGS) entry which is preliminary data.</text>
</comment>
<dbReference type="GO" id="GO:0003677">
    <property type="term" value="F:DNA binding"/>
    <property type="evidence" value="ECO:0007669"/>
    <property type="project" value="UniProtKB-KW"/>
</dbReference>
<proteinExistence type="predicted"/>
<dbReference type="InterPro" id="IPR008920">
    <property type="entry name" value="TF_FadR/GntR_C"/>
</dbReference>
<keyword evidence="2" id="KW-0238">DNA-binding</keyword>
<keyword evidence="3" id="KW-0804">Transcription</keyword>